<accession>A0A0G4IM71</accession>
<gene>
    <name evidence="1" type="ORF">PBRA_009724</name>
</gene>
<evidence type="ECO:0000313" key="1">
    <source>
        <dbReference type="EMBL" id="CEO96195.1"/>
    </source>
</evidence>
<dbReference type="EMBL" id="CDSF01000050">
    <property type="protein sequence ID" value="CEO96195.1"/>
    <property type="molecule type" value="Genomic_DNA"/>
</dbReference>
<dbReference type="AlphaFoldDB" id="A0A0G4IM71"/>
<proteinExistence type="predicted"/>
<evidence type="ECO:0000313" key="2">
    <source>
        <dbReference type="Proteomes" id="UP000039324"/>
    </source>
</evidence>
<sequence>MYMDRAPPMWVERTIADVFATPMVFGGKGVRKWIFHRFFPWGYKVVFSEYWVIPSLTLPSVNFTIYVLRAHDDSGHEFGERQCRAGLYL</sequence>
<dbReference type="Proteomes" id="UP000039324">
    <property type="component" value="Unassembled WGS sequence"/>
</dbReference>
<name>A0A0G4IM71_PLABS</name>
<reference evidence="1 2" key="1">
    <citation type="submission" date="2015-02" db="EMBL/GenBank/DDBJ databases">
        <authorList>
            <person name="Chooi Y.-H."/>
        </authorList>
    </citation>
    <scope>NUCLEOTIDE SEQUENCE [LARGE SCALE GENOMIC DNA]</scope>
    <source>
        <strain evidence="1">E3</strain>
    </source>
</reference>
<organism evidence="1 2">
    <name type="scientific">Plasmodiophora brassicae</name>
    <name type="common">Clubroot disease agent</name>
    <dbReference type="NCBI Taxonomy" id="37360"/>
    <lineage>
        <taxon>Eukaryota</taxon>
        <taxon>Sar</taxon>
        <taxon>Rhizaria</taxon>
        <taxon>Endomyxa</taxon>
        <taxon>Phytomyxea</taxon>
        <taxon>Plasmodiophorida</taxon>
        <taxon>Plasmodiophoridae</taxon>
        <taxon>Plasmodiophora</taxon>
    </lineage>
</organism>
<keyword evidence="2" id="KW-1185">Reference proteome</keyword>
<protein>
    <submittedName>
        <fullName evidence="1">Uncharacterized protein</fullName>
    </submittedName>
</protein>